<dbReference type="InterPro" id="IPR050612">
    <property type="entry name" value="Prok_Mopterin_Oxidored"/>
</dbReference>
<dbReference type="PANTHER" id="PTHR43742">
    <property type="entry name" value="TRIMETHYLAMINE-N-OXIDE REDUCTASE"/>
    <property type="match status" value="1"/>
</dbReference>
<proteinExistence type="inferred from homology"/>
<evidence type="ECO:0000256" key="6">
    <source>
        <dbReference type="ARBA" id="ARBA00023002"/>
    </source>
</evidence>
<name>A0A3B1C4E0_9ZZZZ</name>
<dbReference type="SUPFAM" id="SSF50692">
    <property type="entry name" value="ADC-like"/>
    <property type="match status" value="1"/>
</dbReference>
<protein>
    <submittedName>
        <fullName evidence="10">Anaerobic dehydrogenases, typically selenocysteine-containing</fullName>
    </submittedName>
</protein>
<dbReference type="GO" id="GO:0051539">
    <property type="term" value="F:4 iron, 4 sulfur cluster binding"/>
    <property type="evidence" value="ECO:0007669"/>
    <property type="project" value="UniProtKB-KW"/>
</dbReference>
<sequence length="457" mass="51769">TGNIDNPGGRCRPAGAKWKYPKGPKNKPKAKKLNIINGFKGQIALPNHHASHQVFNMIKDGSAGRPEVYMWYCYSPVYANGDCKTNIEVLKDEKLIPYTVCVNPFYDEAAALADIILPDVTYLEKWDWEDMVSPTQVPEFYIRQPLVKALGESRDFCDVACDLAERMGFPLGFKSKEEFVRKSCEMTPGVKEAGGFEYMKKHGVWHDPKAKPKYYSYKKEVKADHLKKDGVILDEVTGVYWNWKKSKAKSADEAKEKGYEHTKKSYKGYVGQKIDGKVYKGFKPDKVNKSGYFEIYSNIMKGKGLPALPTYVAIPGHKEMKNDELVLTTYKVPVQIHSRSSNCKWLTEIYHDNPARINPKTASSIGVKDGDMIKVRSELGEIKTRAKVTGQVVPGVVAISHHCGHWEYGRYASGKKAPFAGDNDPDLKLKWWKKNGVHPNWIIPNKPDPINGQMRWM</sequence>
<accession>A0A3B1C4E0</accession>
<keyword evidence="4" id="KW-0479">Metal-binding</keyword>
<dbReference type="GO" id="GO:0046872">
    <property type="term" value="F:metal ion binding"/>
    <property type="evidence" value="ECO:0007669"/>
    <property type="project" value="UniProtKB-KW"/>
</dbReference>
<dbReference type="InterPro" id="IPR006657">
    <property type="entry name" value="MoPterin_dinucl-bd_dom"/>
</dbReference>
<dbReference type="InterPro" id="IPR006656">
    <property type="entry name" value="Mopterin_OxRdtase"/>
</dbReference>
<keyword evidence="2" id="KW-0411">Iron-sulfur</keyword>
<dbReference type="SUPFAM" id="SSF53706">
    <property type="entry name" value="Formate dehydrogenase/DMSO reductase, domains 1-3"/>
    <property type="match status" value="1"/>
</dbReference>
<dbReference type="Pfam" id="PF00384">
    <property type="entry name" value="Molybdopterin"/>
    <property type="match status" value="1"/>
</dbReference>
<dbReference type="EMBL" id="UOGB01000316">
    <property type="protein sequence ID" value="VAX25039.1"/>
    <property type="molecule type" value="Genomic_DNA"/>
</dbReference>
<keyword evidence="2" id="KW-0408">Iron</keyword>
<keyword evidence="6" id="KW-0560">Oxidoreductase</keyword>
<keyword evidence="5" id="KW-0732">Signal</keyword>
<comment type="similarity">
    <text evidence="1">Belongs to the prokaryotic molybdopterin-containing oxidoreductase family.</text>
</comment>
<dbReference type="GO" id="GO:0016491">
    <property type="term" value="F:oxidoreductase activity"/>
    <property type="evidence" value="ECO:0007669"/>
    <property type="project" value="UniProtKB-KW"/>
</dbReference>
<evidence type="ECO:0000256" key="7">
    <source>
        <dbReference type="SAM" id="MobiDB-lite"/>
    </source>
</evidence>
<dbReference type="GO" id="GO:0043546">
    <property type="term" value="F:molybdopterin cofactor binding"/>
    <property type="evidence" value="ECO:0007669"/>
    <property type="project" value="InterPro"/>
</dbReference>
<evidence type="ECO:0000256" key="2">
    <source>
        <dbReference type="ARBA" id="ARBA00022485"/>
    </source>
</evidence>
<feature type="domain" description="Molybdopterin dinucleotide-binding" evidence="9">
    <location>
        <begin position="325"/>
        <end position="452"/>
    </location>
</feature>
<evidence type="ECO:0000256" key="3">
    <source>
        <dbReference type="ARBA" id="ARBA00022505"/>
    </source>
</evidence>
<feature type="non-terminal residue" evidence="10">
    <location>
        <position position="1"/>
    </location>
</feature>
<dbReference type="PANTHER" id="PTHR43742:SF9">
    <property type="entry name" value="TETRATHIONATE REDUCTASE SUBUNIT A"/>
    <property type="match status" value="1"/>
</dbReference>
<reference evidence="10" key="1">
    <citation type="submission" date="2018-06" db="EMBL/GenBank/DDBJ databases">
        <authorList>
            <person name="Zhirakovskaya E."/>
        </authorList>
    </citation>
    <scope>NUCLEOTIDE SEQUENCE</scope>
</reference>
<dbReference type="InterPro" id="IPR009010">
    <property type="entry name" value="Asp_de-COase-like_dom_sf"/>
</dbReference>
<keyword evidence="2" id="KW-0004">4Fe-4S</keyword>
<evidence type="ECO:0000313" key="10">
    <source>
        <dbReference type="EMBL" id="VAX25039.1"/>
    </source>
</evidence>
<evidence type="ECO:0000256" key="4">
    <source>
        <dbReference type="ARBA" id="ARBA00022723"/>
    </source>
</evidence>
<evidence type="ECO:0000256" key="1">
    <source>
        <dbReference type="ARBA" id="ARBA00010312"/>
    </source>
</evidence>
<gene>
    <name evidence="10" type="ORF">MNBD_NITROSPINAE03-744</name>
</gene>
<keyword evidence="3" id="KW-0500">Molybdenum</keyword>
<dbReference type="Gene3D" id="2.40.40.20">
    <property type="match status" value="1"/>
</dbReference>
<feature type="domain" description="Molybdopterin oxidoreductase" evidence="8">
    <location>
        <begin position="60"/>
        <end position="166"/>
    </location>
</feature>
<organism evidence="10">
    <name type="scientific">hydrothermal vent metagenome</name>
    <dbReference type="NCBI Taxonomy" id="652676"/>
    <lineage>
        <taxon>unclassified sequences</taxon>
        <taxon>metagenomes</taxon>
        <taxon>ecological metagenomes</taxon>
    </lineage>
</organism>
<dbReference type="AlphaFoldDB" id="A0A3B1C4E0"/>
<feature type="region of interest" description="Disordered" evidence="7">
    <location>
        <begin position="1"/>
        <end position="28"/>
    </location>
</feature>
<dbReference type="Gene3D" id="3.40.50.740">
    <property type="match status" value="1"/>
</dbReference>
<evidence type="ECO:0000259" key="8">
    <source>
        <dbReference type="Pfam" id="PF00384"/>
    </source>
</evidence>
<evidence type="ECO:0000259" key="9">
    <source>
        <dbReference type="Pfam" id="PF01568"/>
    </source>
</evidence>
<feature type="compositionally biased region" description="Basic residues" evidence="7">
    <location>
        <begin position="19"/>
        <end position="28"/>
    </location>
</feature>
<dbReference type="Gene3D" id="3.40.228.10">
    <property type="entry name" value="Dimethylsulfoxide Reductase, domain 2"/>
    <property type="match status" value="1"/>
</dbReference>
<feature type="non-terminal residue" evidence="10">
    <location>
        <position position="457"/>
    </location>
</feature>
<dbReference type="Gene3D" id="3.30.2070.10">
    <property type="entry name" value="Formate dehydrogenase/DMSO reductase"/>
    <property type="match status" value="1"/>
</dbReference>
<dbReference type="Pfam" id="PF01568">
    <property type="entry name" value="Molydop_binding"/>
    <property type="match status" value="1"/>
</dbReference>
<evidence type="ECO:0000256" key="5">
    <source>
        <dbReference type="ARBA" id="ARBA00022729"/>
    </source>
</evidence>